<dbReference type="InterPro" id="IPR001019">
    <property type="entry name" value="Gprotein_alpha_su"/>
</dbReference>
<feature type="binding site" evidence="8">
    <location>
        <begin position="168"/>
        <end position="174"/>
    </location>
    <ligand>
        <name>GTP</name>
        <dbReference type="ChEBI" id="CHEBI:37565"/>
    </ligand>
</feature>
<dbReference type="EMBL" id="MF805823">
    <property type="protein sequence ID" value="ATY71610.1"/>
    <property type="molecule type" value="mRNA"/>
</dbReference>
<dbReference type="GO" id="GO:0003924">
    <property type="term" value="F:GTPase activity"/>
    <property type="evidence" value="ECO:0007669"/>
    <property type="project" value="InterPro"/>
</dbReference>
<dbReference type="FunFam" id="3.40.50.300:FF:002307">
    <property type="entry name" value="Guanine nucleotide-binding protein G(k) subunit alpha"/>
    <property type="match status" value="1"/>
</dbReference>
<dbReference type="GO" id="GO:0001750">
    <property type="term" value="C:photoreceptor outer segment"/>
    <property type="evidence" value="ECO:0007669"/>
    <property type="project" value="TreeGrafter"/>
</dbReference>
<dbReference type="FunFam" id="1.10.400.10:FF:000002">
    <property type="entry name" value="guanine nucleotide-binding protein G(Q) subunit alpha"/>
    <property type="match status" value="1"/>
</dbReference>
<keyword evidence="3 8" id="KW-0547">Nucleotide-binding</keyword>
<evidence type="ECO:0000256" key="7">
    <source>
        <dbReference type="ARBA" id="ARBA00023288"/>
    </source>
</evidence>
<dbReference type="GO" id="GO:0007188">
    <property type="term" value="P:adenylate cyclase-modulating G protein-coupled receptor signaling pathway"/>
    <property type="evidence" value="ECO:0007669"/>
    <property type="project" value="InterPro"/>
</dbReference>
<dbReference type="InterPro" id="IPR027417">
    <property type="entry name" value="P-loop_NTPase"/>
</dbReference>
<dbReference type="SMART" id="SM00275">
    <property type="entry name" value="G_alpha"/>
    <property type="match status" value="1"/>
</dbReference>
<feature type="binding site" evidence="8">
    <location>
        <begin position="193"/>
        <end position="197"/>
    </location>
    <ligand>
        <name>GTP</name>
        <dbReference type="ChEBI" id="CHEBI:37565"/>
    </ligand>
</feature>
<evidence type="ECO:0000256" key="5">
    <source>
        <dbReference type="ARBA" id="ARBA00023134"/>
    </source>
</evidence>
<dbReference type="PANTHER" id="PTHR10218:SF68">
    <property type="entry name" value="GUANINE NUCLEOTIDE-BINDING PROTEIN G(T) SUBUNIT ALPHA-2"/>
    <property type="match status" value="1"/>
</dbReference>
<evidence type="ECO:0000313" key="10">
    <source>
        <dbReference type="EMBL" id="ATY71610.1"/>
    </source>
</evidence>
<evidence type="ECO:0000256" key="4">
    <source>
        <dbReference type="ARBA" id="ARBA00022842"/>
    </source>
</evidence>
<feature type="binding site" evidence="9">
    <location>
        <position position="40"/>
    </location>
    <ligand>
        <name>Mg(2+)</name>
        <dbReference type="ChEBI" id="CHEBI:18420"/>
    </ligand>
</feature>
<protein>
    <submittedName>
        <fullName evidence="10">Transducin 2-2</fullName>
    </submittedName>
</protein>
<dbReference type="Gene3D" id="3.40.50.300">
    <property type="entry name" value="P-loop containing nucleotide triphosphate hydrolases"/>
    <property type="match status" value="1"/>
</dbReference>
<dbReference type="GO" id="GO:0001917">
    <property type="term" value="C:photoreceptor inner segment"/>
    <property type="evidence" value="ECO:0007669"/>
    <property type="project" value="TreeGrafter"/>
</dbReference>
<dbReference type="GO" id="GO:0005834">
    <property type="term" value="C:heterotrimeric G-protein complex"/>
    <property type="evidence" value="ECO:0007669"/>
    <property type="project" value="TreeGrafter"/>
</dbReference>
<dbReference type="PRINTS" id="PR00318">
    <property type="entry name" value="GPROTEINA"/>
</dbReference>
<comment type="similarity">
    <text evidence="1">Belongs to the G-alpha family. G(i/o/t/z) subfamily.</text>
</comment>
<accession>A0A2H4T6P9</accession>
<keyword evidence="2 9" id="KW-0479">Metal-binding</keyword>
<evidence type="ECO:0000256" key="1">
    <source>
        <dbReference type="ARBA" id="ARBA00006628"/>
    </source>
</evidence>
<evidence type="ECO:0000256" key="8">
    <source>
        <dbReference type="PIRSR" id="PIRSR601019-1"/>
    </source>
</evidence>
<dbReference type="CDD" id="cd00066">
    <property type="entry name" value="G-alpha"/>
    <property type="match status" value="1"/>
</dbReference>
<dbReference type="Pfam" id="PF00503">
    <property type="entry name" value="G-alpha"/>
    <property type="match status" value="1"/>
</dbReference>
<feature type="binding site" evidence="8">
    <location>
        <begin position="143"/>
        <end position="144"/>
    </location>
    <ligand>
        <name>GTP</name>
        <dbReference type="ChEBI" id="CHEBI:37565"/>
    </ligand>
</feature>
<dbReference type="GO" id="GO:0005737">
    <property type="term" value="C:cytoplasm"/>
    <property type="evidence" value="ECO:0007669"/>
    <property type="project" value="TreeGrafter"/>
</dbReference>
<dbReference type="PANTHER" id="PTHR10218">
    <property type="entry name" value="GTP-BINDING PROTEIN ALPHA SUBUNIT"/>
    <property type="match status" value="1"/>
</dbReference>
<dbReference type="GO" id="GO:0001664">
    <property type="term" value="F:G protein-coupled receptor binding"/>
    <property type="evidence" value="ECO:0007669"/>
    <property type="project" value="TreeGrafter"/>
</dbReference>
<evidence type="ECO:0000256" key="6">
    <source>
        <dbReference type="ARBA" id="ARBA00023224"/>
    </source>
</evidence>
<reference evidence="10" key="1">
    <citation type="journal article" date="2017" name="Sci. Adv.">
        <title>Pushing the limits of photoreception in twilight conditions: The rod-like cone retina of the deep-sea pearlsides.</title>
        <authorList>
            <person name="de Busserolles F."/>
            <person name="Cortesi F."/>
            <person name="Helvik J.V."/>
            <person name="Davies W.I.L."/>
            <person name="Templin R.M."/>
            <person name="Sullivan R.K.P."/>
            <person name="Michell C.T."/>
            <person name="Mountford J.K."/>
            <person name="Collin S.P."/>
            <person name="Irigoien X."/>
            <person name="Kaartvedt S."/>
            <person name="Marshall J."/>
        </authorList>
    </citation>
    <scope>NUCLEOTIDE SEQUENCE</scope>
</reference>
<keyword evidence="5 8" id="KW-0342">GTP-binding</keyword>
<keyword evidence="6" id="KW-0807">Transducer</keyword>
<dbReference type="GO" id="GO:0001580">
    <property type="term" value="P:detection of chemical stimulus involved in sensory perception of bitter taste"/>
    <property type="evidence" value="ECO:0007669"/>
    <property type="project" value="TreeGrafter"/>
</dbReference>
<feature type="binding site" evidence="8">
    <location>
        <position position="319"/>
    </location>
    <ligand>
        <name>GTP</name>
        <dbReference type="ChEBI" id="CHEBI:37565"/>
    </ligand>
</feature>
<dbReference type="SUPFAM" id="SSF52540">
    <property type="entry name" value="P-loop containing nucleoside triphosphate hydrolases"/>
    <property type="match status" value="1"/>
</dbReference>
<dbReference type="InterPro" id="IPR001408">
    <property type="entry name" value="Gprotein_alpha_I"/>
</dbReference>
<evidence type="ECO:0000256" key="9">
    <source>
        <dbReference type="PIRSR" id="PIRSR601019-2"/>
    </source>
</evidence>
<evidence type="ECO:0000256" key="2">
    <source>
        <dbReference type="ARBA" id="ARBA00022723"/>
    </source>
</evidence>
<keyword evidence="7" id="KW-0449">Lipoprotein</keyword>
<feature type="binding site" evidence="9">
    <location>
        <position position="174"/>
    </location>
    <ligand>
        <name>Mg(2+)</name>
        <dbReference type="ChEBI" id="CHEBI:18420"/>
    </ligand>
</feature>
<dbReference type="GO" id="GO:0046872">
    <property type="term" value="F:metal ion binding"/>
    <property type="evidence" value="ECO:0007669"/>
    <property type="project" value="UniProtKB-KW"/>
</dbReference>
<dbReference type="GO" id="GO:0005525">
    <property type="term" value="F:GTP binding"/>
    <property type="evidence" value="ECO:0007669"/>
    <property type="project" value="UniProtKB-KW"/>
</dbReference>
<dbReference type="PRINTS" id="PR00441">
    <property type="entry name" value="GPROTEINAI"/>
</dbReference>
<dbReference type="Gene3D" id="1.10.400.10">
    <property type="entry name" value="GI Alpha 1, domain 2-like"/>
    <property type="match status" value="1"/>
</dbReference>
<dbReference type="InterPro" id="IPR011025">
    <property type="entry name" value="GproteinA_insert"/>
</dbReference>
<proteinExistence type="evidence at transcript level"/>
<dbReference type="SUPFAM" id="SSF47895">
    <property type="entry name" value="Transducin (alpha subunit), insertion domain"/>
    <property type="match status" value="1"/>
</dbReference>
<dbReference type="GO" id="GO:0031683">
    <property type="term" value="F:G-protein beta/gamma-subunit complex binding"/>
    <property type="evidence" value="ECO:0007669"/>
    <property type="project" value="InterPro"/>
</dbReference>
<name>A0A2H4T6P9_9TELE</name>
<keyword evidence="4 9" id="KW-0460">Magnesium</keyword>
<organism evidence="10">
    <name type="scientific">Maurolicus mucronatus</name>
    <dbReference type="NCBI Taxonomy" id="2034140"/>
    <lineage>
        <taxon>Eukaryota</taxon>
        <taxon>Metazoa</taxon>
        <taxon>Chordata</taxon>
        <taxon>Craniata</taxon>
        <taxon>Vertebrata</taxon>
        <taxon>Euteleostomi</taxon>
        <taxon>Actinopterygii</taxon>
        <taxon>Neopterygii</taxon>
        <taxon>Teleostei</taxon>
        <taxon>Stomiati</taxon>
        <taxon>Stomiiformes</taxon>
        <taxon>Sternoptychidae</taxon>
        <taxon>Maurolicinae</taxon>
        <taxon>Maurolicus</taxon>
    </lineage>
</organism>
<dbReference type="AlphaFoldDB" id="A0A2H4T6P9"/>
<sequence length="346" mass="39382">MLEDLDQEEEAAFRRGSVEFTGDNKSVKLLLLGAGEAGKSTFVKQMKLLYQGWYSKEQQMGFKFTIFGNIVQSAVAIIKGMEALGIEFEQPALAEEAQKFVNMSDSMEEDTLPPEAAAIIKKLWKDAGMQACVDRASEYHLNDSAIYYLNDLDRITKGDYLPTQEDILRSRAVTKGIVEEHFNCKSLTFRLFDVGGQRSQRKKWIHCFGGVNCIIFTGALSAYDMVLIEDDEMNRMHEALHLFNSIVNHKFFASTPIVLFLNKKDLFEEKIKKVHLSICFPDYDGPNTYGDAADYIKNQYLALNLNKSKTEIYVHMTCAIDTDDIERVFGDVTDVIKHNLKNCKHF</sequence>
<evidence type="ECO:0000256" key="3">
    <source>
        <dbReference type="ARBA" id="ARBA00022741"/>
    </source>
</evidence>
<dbReference type="PROSITE" id="PS51882">
    <property type="entry name" value="G_ALPHA"/>
    <property type="match status" value="1"/>
</dbReference>
<feature type="binding site" evidence="8">
    <location>
        <begin position="36"/>
        <end position="41"/>
    </location>
    <ligand>
        <name>GTP</name>
        <dbReference type="ChEBI" id="CHEBI:37565"/>
    </ligand>
</feature>
<feature type="binding site" evidence="8">
    <location>
        <begin position="262"/>
        <end position="265"/>
    </location>
    <ligand>
        <name>GTP</name>
        <dbReference type="ChEBI" id="CHEBI:37565"/>
    </ligand>
</feature>